<dbReference type="Proteomes" id="UP000298324">
    <property type="component" value="Unassembled WGS sequence"/>
</dbReference>
<proteinExistence type="predicted"/>
<evidence type="ECO:0000259" key="2">
    <source>
        <dbReference type="Pfam" id="PF05569"/>
    </source>
</evidence>
<comment type="caution">
    <text evidence="3">The sequence shown here is derived from an EMBL/GenBank/DDBJ whole genome shotgun (WGS) entry which is preliminary data.</text>
</comment>
<feature type="transmembrane region" description="Helical" evidence="1">
    <location>
        <begin position="6"/>
        <end position="22"/>
    </location>
</feature>
<name>A0A4Y7RHW3_9FIRM</name>
<dbReference type="RefSeq" id="WP_134217404.1">
    <property type="nucleotide sequence ID" value="NZ_QFGA01000001.1"/>
</dbReference>
<protein>
    <submittedName>
        <fullName evidence="3">Regulatory protein BlaR1</fullName>
    </submittedName>
</protein>
<keyword evidence="1" id="KW-0472">Membrane</keyword>
<feature type="domain" description="Peptidase M56" evidence="2">
    <location>
        <begin position="2"/>
        <end position="303"/>
    </location>
</feature>
<gene>
    <name evidence="3" type="primary">blaR1_1</name>
    <name evidence="3" type="ORF">Psch_02163</name>
</gene>
<dbReference type="PANTHER" id="PTHR34978:SF3">
    <property type="entry name" value="SLR0241 PROTEIN"/>
    <property type="match status" value="1"/>
</dbReference>
<evidence type="ECO:0000313" key="3">
    <source>
        <dbReference type="EMBL" id="TEB08598.1"/>
    </source>
</evidence>
<dbReference type="InterPro" id="IPR008756">
    <property type="entry name" value="Peptidase_M56"/>
</dbReference>
<dbReference type="Pfam" id="PF05569">
    <property type="entry name" value="Peptidase_M56"/>
    <property type="match status" value="1"/>
</dbReference>
<dbReference type="PANTHER" id="PTHR34978">
    <property type="entry name" value="POSSIBLE SENSOR-TRANSDUCER PROTEIN BLAR"/>
    <property type="match status" value="1"/>
</dbReference>
<keyword evidence="1" id="KW-1133">Transmembrane helix</keyword>
<dbReference type="CDD" id="cd07341">
    <property type="entry name" value="M56_BlaR1_MecR1_like"/>
    <property type="match status" value="1"/>
</dbReference>
<evidence type="ECO:0000313" key="4">
    <source>
        <dbReference type="Proteomes" id="UP000298324"/>
    </source>
</evidence>
<sequence length="888" mass="100187">MLETIITSSVLIAILILLRYFFKGKINLRLQYALWLLVAVRLLIPFSVFNSPFSVLNIAPISSQTERIESPAVLTLPESASLTDGNMNEGITGTANDSVPPRYFVQNDSTSANIISHQKASLKDILHNVWLIGAIAVGLWFILQNIWFYTRLRKTRETAEIPNSRLPVYLSRYVKSPCLFGFRPAIYIHPDSLTDDEVLKYILAHEETHYRHGDHLWSYLRCVCLALHWFNPLIWWAAVLSRRDCEIACDEGTLKRIGDEHRKAYGNTLINMIEHRAKPSDLLCSATTMTSGKSGIKERITMIAKKPKMLLPTLLVMILILAAAVGCTFTGANGNSAKDVALYERAGMTIAIPNEYEDQLLIDPVEYNDETTLIRVYQKSTYEKYEGMGFLFSIVRYTEAQHEQFLSSDGSGQIFFAKDETSYYGFFFATDVQAPDDYEAFSKLFSAVGDYVKSDMITRNGLTPYSDDEFFNRNYTYDSGHIFLSYYPYYAYNGSKEEVWTLILSQPVKQGDTGIWCVERWKDQNGNIYTYFPDENGTPSTKYYAERQAECDSGSDMSWLDPKQVALAFVKRVFDHAPATLDSLLISDNPASPADLFAASTGNIRDYMPDLLAGNDVSGYDLLPCLESFTHSTWLELDEAYGRDWWNPLWVALRDAAISDRPADSDDQSLRDYYIGKAYLVSDGAYAEGLADIVLLQWDNNSVLYSACLNGRFSAEEATSLRRSLTYSISYDESTFGLFIPGSERSIYLNAYPVDFPFGCDLTEKSRETHRAESFGQVTVVKSDGLQVTYLNPAEGVYTVITLRADKEYYTAAGVTIGDNEEFLLAHWPDKLKKLDGISYDDEAWFGSGYDHAYAYTPQESTISVVYLIKDGMVSGIEIINGLDGAMY</sequence>
<evidence type="ECO:0000256" key="1">
    <source>
        <dbReference type="SAM" id="Phobius"/>
    </source>
</evidence>
<feature type="transmembrane region" description="Helical" evidence="1">
    <location>
        <begin position="309"/>
        <end position="332"/>
    </location>
</feature>
<keyword evidence="4" id="KW-1185">Reference proteome</keyword>
<feature type="transmembrane region" description="Helical" evidence="1">
    <location>
        <begin position="129"/>
        <end position="149"/>
    </location>
</feature>
<dbReference type="EMBL" id="QFGA01000001">
    <property type="protein sequence ID" value="TEB08598.1"/>
    <property type="molecule type" value="Genomic_DNA"/>
</dbReference>
<keyword evidence="1" id="KW-0812">Transmembrane</keyword>
<organism evidence="3 4">
    <name type="scientific">Pelotomaculum schinkii</name>
    <dbReference type="NCBI Taxonomy" id="78350"/>
    <lineage>
        <taxon>Bacteria</taxon>
        <taxon>Bacillati</taxon>
        <taxon>Bacillota</taxon>
        <taxon>Clostridia</taxon>
        <taxon>Eubacteriales</taxon>
        <taxon>Desulfotomaculaceae</taxon>
        <taxon>Pelotomaculum</taxon>
    </lineage>
</organism>
<dbReference type="AlphaFoldDB" id="A0A4Y7RHW3"/>
<reference evidence="3 4" key="1">
    <citation type="journal article" date="2018" name="Environ. Microbiol.">
        <title>Novel energy conservation strategies and behaviour of Pelotomaculum schinkii driving syntrophic propionate catabolism.</title>
        <authorList>
            <person name="Hidalgo-Ahumada C.A.P."/>
            <person name="Nobu M.K."/>
            <person name="Narihiro T."/>
            <person name="Tamaki H."/>
            <person name="Liu W.T."/>
            <person name="Kamagata Y."/>
            <person name="Stams A.J.M."/>
            <person name="Imachi H."/>
            <person name="Sousa D.Z."/>
        </authorList>
    </citation>
    <scope>NUCLEOTIDE SEQUENCE [LARGE SCALE GENOMIC DNA]</scope>
    <source>
        <strain evidence="3 4">HH</strain>
    </source>
</reference>
<accession>A0A4Y7RHW3</accession>
<dbReference type="InterPro" id="IPR052173">
    <property type="entry name" value="Beta-lactam_resp_regulator"/>
</dbReference>
<feature type="transmembrane region" description="Helical" evidence="1">
    <location>
        <begin position="34"/>
        <end position="53"/>
    </location>
</feature>